<keyword evidence="5" id="KW-1185">Reference proteome</keyword>
<evidence type="ECO:0000256" key="2">
    <source>
        <dbReference type="SAM" id="MobiDB-lite"/>
    </source>
</evidence>
<reference evidence="5" key="1">
    <citation type="submission" date="2016-10" db="EMBL/GenBank/DDBJ databases">
        <authorList>
            <person name="Varghese N."/>
            <person name="Submissions S."/>
        </authorList>
    </citation>
    <scope>NUCLEOTIDE SEQUENCE [LARGE SCALE GENOMIC DNA]</scope>
    <source>
        <strain evidence="5">Nm44</strain>
    </source>
</reference>
<gene>
    <name evidence="4" type="ORF">SAMN05421863_11024</name>
</gene>
<evidence type="ECO:0000313" key="5">
    <source>
        <dbReference type="Proteomes" id="UP000183287"/>
    </source>
</evidence>
<sequence length="210" mass="23321">MISKRSIISIAIGSVFAITLSNATISMASNDSAIIQFEDKGFMLAQTHQHGQEKGSTQGGDGKYGEGQRGECRKYKHGQDKESGGMMKGGHDYAHMIISHADALKLSDEQLGKIIRLHLKNEQEHGQLKQKLRKNIKALKKESMKLDTSDAQLRNLGKELTAAFNEMIEFHIKERQAIQAILSDDQKNQLKTMKMDHNPHGGQHGGHGDH</sequence>
<feature type="chain" id="PRO_5010173130" evidence="3">
    <location>
        <begin position="24"/>
        <end position="210"/>
    </location>
</feature>
<dbReference type="RefSeq" id="WP_074907146.1">
    <property type="nucleotide sequence ID" value="NZ_FOUB01000102.1"/>
</dbReference>
<evidence type="ECO:0000256" key="3">
    <source>
        <dbReference type="SAM" id="SignalP"/>
    </source>
</evidence>
<name>A0A1I4W7P1_9PROT</name>
<dbReference type="InterPro" id="IPR012899">
    <property type="entry name" value="LTXXQ"/>
</dbReference>
<dbReference type="Gene3D" id="1.20.120.1490">
    <property type="match status" value="1"/>
</dbReference>
<proteinExistence type="predicted"/>
<protein>
    <submittedName>
        <fullName evidence="4">LTXXQ motif family protein</fullName>
    </submittedName>
</protein>
<evidence type="ECO:0000313" key="4">
    <source>
        <dbReference type="EMBL" id="SFN09688.1"/>
    </source>
</evidence>
<accession>A0A1I4W7P1</accession>
<dbReference type="Pfam" id="PF07813">
    <property type="entry name" value="LTXXQ"/>
    <property type="match status" value="1"/>
</dbReference>
<dbReference type="OrthoDB" id="5570786at2"/>
<keyword evidence="3" id="KW-0732">Signal</keyword>
<dbReference type="AlphaFoldDB" id="A0A1I4W7P1"/>
<dbReference type="GO" id="GO:0042597">
    <property type="term" value="C:periplasmic space"/>
    <property type="evidence" value="ECO:0007669"/>
    <property type="project" value="InterPro"/>
</dbReference>
<feature type="coiled-coil region" evidence="1">
    <location>
        <begin position="122"/>
        <end position="149"/>
    </location>
</feature>
<keyword evidence="1" id="KW-0175">Coiled coil</keyword>
<feature type="region of interest" description="Disordered" evidence="2">
    <location>
        <begin position="47"/>
        <end position="70"/>
    </location>
</feature>
<feature type="signal peptide" evidence="3">
    <location>
        <begin position="1"/>
        <end position="23"/>
    </location>
</feature>
<organism evidence="4 5">
    <name type="scientific">Nitrosomonas communis</name>
    <dbReference type="NCBI Taxonomy" id="44574"/>
    <lineage>
        <taxon>Bacteria</taxon>
        <taxon>Pseudomonadati</taxon>
        <taxon>Pseudomonadota</taxon>
        <taxon>Betaproteobacteria</taxon>
        <taxon>Nitrosomonadales</taxon>
        <taxon>Nitrosomonadaceae</taxon>
        <taxon>Nitrosomonas</taxon>
    </lineage>
</organism>
<dbReference type="Proteomes" id="UP000183287">
    <property type="component" value="Unassembled WGS sequence"/>
</dbReference>
<evidence type="ECO:0000256" key="1">
    <source>
        <dbReference type="SAM" id="Coils"/>
    </source>
</evidence>
<dbReference type="EMBL" id="FOUB01000102">
    <property type="protein sequence ID" value="SFN09688.1"/>
    <property type="molecule type" value="Genomic_DNA"/>
</dbReference>